<name>A0A4Z0PWX0_9BACT</name>
<dbReference type="Proteomes" id="UP000297549">
    <property type="component" value="Unassembled WGS sequence"/>
</dbReference>
<sequence length="161" mass="18310">MPRHLKLTVGREYIFIDSLYVSDFAEKPALLLTNPDLRKLRTVIFPYPSTGIPYALFTADVEDFDIARIHYFNSDESTADNLLQFCSDTGLILVVDTAVFFEVAAKFNPEVLEDVLEEQPEYLSRAKNWTALVAEYTGALHYFETAEIDKRLAGGGEFRIM</sequence>
<dbReference type="AlphaFoldDB" id="A0A4Z0PWX0"/>
<evidence type="ECO:0000313" key="1">
    <source>
        <dbReference type="EMBL" id="TGE22270.1"/>
    </source>
</evidence>
<accession>A0A4Z0PWX0</accession>
<proteinExistence type="predicted"/>
<organism evidence="1 2">
    <name type="scientific">Hymenobacter aquaticus</name>
    <dbReference type="NCBI Taxonomy" id="1867101"/>
    <lineage>
        <taxon>Bacteria</taxon>
        <taxon>Pseudomonadati</taxon>
        <taxon>Bacteroidota</taxon>
        <taxon>Cytophagia</taxon>
        <taxon>Cytophagales</taxon>
        <taxon>Hymenobacteraceae</taxon>
        <taxon>Hymenobacter</taxon>
    </lineage>
</organism>
<gene>
    <name evidence="1" type="ORF">E5K00_18665</name>
</gene>
<reference evidence="1 2" key="1">
    <citation type="submission" date="2019-04" db="EMBL/GenBank/DDBJ databases">
        <authorList>
            <person name="Feng G."/>
            <person name="Zhang J."/>
            <person name="Zhu H."/>
        </authorList>
    </citation>
    <scope>NUCLEOTIDE SEQUENCE [LARGE SCALE GENOMIC DNA]</scope>
    <source>
        <strain evidence="1 2">JCM 31653</strain>
    </source>
</reference>
<dbReference type="EMBL" id="SRLC01000002">
    <property type="protein sequence ID" value="TGE22270.1"/>
    <property type="molecule type" value="Genomic_DNA"/>
</dbReference>
<dbReference type="OrthoDB" id="9872568at2"/>
<comment type="caution">
    <text evidence="1">The sequence shown here is derived from an EMBL/GenBank/DDBJ whole genome shotgun (WGS) entry which is preliminary data.</text>
</comment>
<evidence type="ECO:0000313" key="2">
    <source>
        <dbReference type="Proteomes" id="UP000297549"/>
    </source>
</evidence>
<protein>
    <submittedName>
        <fullName evidence="1">Uncharacterized protein</fullName>
    </submittedName>
</protein>
<keyword evidence="2" id="KW-1185">Reference proteome</keyword>
<dbReference type="RefSeq" id="WP_135464789.1">
    <property type="nucleotide sequence ID" value="NZ_SRLC01000002.1"/>
</dbReference>